<protein>
    <submittedName>
        <fullName evidence="3">Uncharacterized protein</fullName>
    </submittedName>
</protein>
<sequence>MASEGLRNDEVSSCNFPLATRHQQLGLPLRPRSPSPRPDYREIQSLRDRLQHQTDLLADVSAKKRKLEDFYDTERDTRRRLEREIDDLKRERDDAHRLEMSALEQMKREIEHRRRAEDNSLRERDLRVEMERYGRMQRRSPSPYRVPAPYAR</sequence>
<dbReference type="Proteomes" id="UP000799118">
    <property type="component" value="Unassembled WGS sequence"/>
</dbReference>
<feature type="region of interest" description="Disordered" evidence="2">
    <location>
        <begin position="17"/>
        <end position="40"/>
    </location>
</feature>
<organism evidence="3 4">
    <name type="scientific">Gymnopus androsaceus JB14</name>
    <dbReference type="NCBI Taxonomy" id="1447944"/>
    <lineage>
        <taxon>Eukaryota</taxon>
        <taxon>Fungi</taxon>
        <taxon>Dikarya</taxon>
        <taxon>Basidiomycota</taxon>
        <taxon>Agaricomycotina</taxon>
        <taxon>Agaricomycetes</taxon>
        <taxon>Agaricomycetidae</taxon>
        <taxon>Agaricales</taxon>
        <taxon>Marasmiineae</taxon>
        <taxon>Omphalotaceae</taxon>
        <taxon>Gymnopus</taxon>
    </lineage>
</organism>
<dbReference type="EMBL" id="ML769383">
    <property type="protein sequence ID" value="KAE9411338.1"/>
    <property type="molecule type" value="Genomic_DNA"/>
</dbReference>
<proteinExistence type="predicted"/>
<dbReference type="AlphaFoldDB" id="A0A6A4IRT4"/>
<keyword evidence="4" id="KW-1185">Reference proteome</keyword>
<feature type="region of interest" description="Disordered" evidence="2">
    <location>
        <begin position="132"/>
        <end position="152"/>
    </location>
</feature>
<reference evidence="3" key="1">
    <citation type="journal article" date="2019" name="Environ. Microbiol.">
        <title>Fungal ecological strategies reflected in gene transcription - a case study of two litter decomposers.</title>
        <authorList>
            <person name="Barbi F."/>
            <person name="Kohler A."/>
            <person name="Barry K."/>
            <person name="Baskaran P."/>
            <person name="Daum C."/>
            <person name="Fauchery L."/>
            <person name="Ihrmark K."/>
            <person name="Kuo A."/>
            <person name="LaButti K."/>
            <person name="Lipzen A."/>
            <person name="Morin E."/>
            <person name="Grigoriev I.V."/>
            <person name="Henrissat B."/>
            <person name="Lindahl B."/>
            <person name="Martin F."/>
        </authorList>
    </citation>
    <scope>NUCLEOTIDE SEQUENCE</scope>
    <source>
        <strain evidence="3">JB14</strain>
    </source>
</reference>
<evidence type="ECO:0000313" key="3">
    <source>
        <dbReference type="EMBL" id="KAE9411338.1"/>
    </source>
</evidence>
<gene>
    <name evidence="3" type="ORF">BT96DRAFT_8466</name>
</gene>
<name>A0A6A4IRT4_9AGAR</name>
<accession>A0A6A4IRT4</accession>
<evidence type="ECO:0000313" key="4">
    <source>
        <dbReference type="Proteomes" id="UP000799118"/>
    </source>
</evidence>
<evidence type="ECO:0000256" key="1">
    <source>
        <dbReference type="SAM" id="Coils"/>
    </source>
</evidence>
<feature type="coiled-coil region" evidence="1">
    <location>
        <begin position="43"/>
        <end position="101"/>
    </location>
</feature>
<keyword evidence="1" id="KW-0175">Coiled coil</keyword>
<dbReference type="OrthoDB" id="2670565at2759"/>
<evidence type="ECO:0000256" key="2">
    <source>
        <dbReference type="SAM" id="MobiDB-lite"/>
    </source>
</evidence>